<name>A0ABS5R5T5_9HYPH</name>
<reference evidence="2" key="1">
    <citation type="submission" date="2021-05" db="EMBL/GenBank/DDBJ databases">
        <authorList>
            <person name="Sun Q."/>
            <person name="Inoue M."/>
        </authorList>
    </citation>
    <scope>NUCLEOTIDE SEQUENCE</scope>
    <source>
        <strain evidence="2">VKM B-3255</strain>
    </source>
</reference>
<evidence type="ECO:0000313" key="3">
    <source>
        <dbReference type="Proteomes" id="UP001166585"/>
    </source>
</evidence>
<protein>
    <submittedName>
        <fullName evidence="2">Exo-alpha-sialidase</fullName>
    </submittedName>
</protein>
<dbReference type="CDD" id="cd15482">
    <property type="entry name" value="Sialidase_non-viral"/>
    <property type="match status" value="1"/>
</dbReference>
<keyword evidence="3" id="KW-1185">Reference proteome</keyword>
<dbReference type="EMBL" id="JAHCQH010000014">
    <property type="protein sequence ID" value="MBS9476251.1"/>
    <property type="molecule type" value="Genomic_DNA"/>
</dbReference>
<gene>
    <name evidence="2" type="ORF">KIP89_03935</name>
</gene>
<dbReference type="Proteomes" id="UP001166585">
    <property type="component" value="Unassembled WGS sequence"/>
</dbReference>
<dbReference type="PANTHER" id="PTHR43752">
    <property type="entry name" value="BNR/ASP-BOX REPEAT FAMILY PROTEIN"/>
    <property type="match status" value="1"/>
</dbReference>
<accession>A0ABS5R5T5</accession>
<organism evidence="2 3">
    <name type="scientific">Ancylobacter radicis</name>
    <dbReference type="NCBI Taxonomy" id="2836179"/>
    <lineage>
        <taxon>Bacteria</taxon>
        <taxon>Pseudomonadati</taxon>
        <taxon>Pseudomonadota</taxon>
        <taxon>Alphaproteobacteria</taxon>
        <taxon>Hyphomicrobiales</taxon>
        <taxon>Xanthobacteraceae</taxon>
        <taxon>Ancylobacter</taxon>
    </lineage>
</organism>
<dbReference type="Pfam" id="PF13088">
    <property type="entry name" value="BNR_2"/>
    <property type="match status" value="1"/>
</dbReference>
<evidence type="ECO:0000313" key="2">
    <source>
        <dbReference type="EMBL" id="MBS9476251.1"/>
    </source>
</evidence>
<dbReference type="InterPro" id="IPR011040">
    <property type="entry name" value="Sialidase"/>
</dbReference>
<evidence type="ECO:0000259" key="1">
    <source>
        <dbReference type="Pfam" id="PF13088"/>
    </source>
</evidence>
<dbReference type="PANTHER" id="PTHR43752:SF2">
    <property type="entry name" value="BNR_ASP-BOX REPEAT FAMILY PROTEIN"/>
    <property type="match status" value="1"/>
</dbReference>
<dbReference type="SUPFAM" id="SSF49899">
    <property type="entry name" value="Concanavalin A-like lectins/glucanases"/>
    <property type="match status" value="1"/>
</dbReference>
<dbReference type="RefSeq" id="WP_213754108.1">
    <property type="nucleotide sequence ID" value="NZ_JAHCQH010000014.1"/>
</dbReference>
<dbReference type="InterPro" id="IPR036278">
    <property type="entry name" value="Sialidase_sf"/>
</dbReference>
<dbReference type="Gene3D" id="2.120.10.10">
    <property type="match status" value="1"/>
</dbReference>
<comment type="caution">
    <text evidence="2">The sequence shown here is derived from an EMBL/GenBank/DDBJ whole genome shotgun (WGS) entry which is preliminary data.</text>
</comment>
<dbReference type="InterPro" id="IPR013320">
    <property type="entry name" value="ConA-like_dom_sf"/>
</dbReference>
<sequence length="773" mass="84135">MTTTVGIPLGTAAARGAVATRRWFDGWAFSRDSVTTGWTYDGYLRSFPTGRKAITDLGLMVEGASANYYDNPTDFTQANWTKVNASIATGGPAGPDGVAGQYIVEDTASGEHGIQSQSVNWTTGDTKSISFILDQDTAKYFQLNASSSRFGLNAWGNFDVELGYVGSSGSALKKIGMMPVAGGQYYCWATMEATGTGAGNDFLTLVTSAGSPRSEAHDGTEERGYIQRVQVEELTYVSAPFAGTKASTEMTKAEPLPAGSWDIEFEATWLSEQNTSTKNLARLFSWSDETYDHHITILPDDENYLGLEYNEGGTTSLLYIETSADCDYGSYRPYRSVRAAVRYDDETSSLALFINGRKVYEGVVTEPTAWTTIRLGGSPDNARRSSAYWDDCRLTKRLRTDDEIVVSTTRKALAAPIVETDVDPEDGGRVYRASRMIPAICRVGTRTFYGWQDMDTLTHPSGEGPGAYVVLAYRDDGDTVSTVFAHIRPPNRYWQHTHVPHFWLRPDGELVCFFSMGGSGCVHDGYTGIWAARITDLSSAAPTVALTGRLADGEAHKPFDFDGGHYMGVEIWPSAILPTRPGLTPGKYIYQIDYDTLALTQIGVLPVGRNDTFGEAAYVELDDGTCLAHWRTTLGDQYAVSAVGDLSSWGSAQDFTAFTTCNSRAALMRSPSGRLVKVFNNSASRTNMRVALSDDEGATWPYYYTFDTRSNISYPDVTFTATGTIQITYDRERYPNAGTGARQIIEAQVVEADVVAGTASGSTVLLTVADASP</sequence>
<dbReference type="SUPFAM" id="SSF50939">
    <property type="entry name" value="Sialidases"/>
    <property type="match status" value="1"/>
</dbReference>
<proteinExistence type="predicted"/>
<dbReference type="Gene3D" id="2.60.120.200">
    <property type="match status" value="1"/>
</dbReference>
<feature type="domain" description="Sialidase" evidence="1">
    <location>
        <begin position="619"/>
        <end position="727"/>
    </location>
</feature>